<dbReference type="AlphaFoldDB" id="A0AA39PR15"/>
<dbReference type="InterPro" id="IPR045338">
    <property type="entry name" value="DUF6535"/>
</dbReference>
<name>A0AA39PR15_9AGAR</name>
<gene>
    <name evidence="4" type="ORF">IW261DRAFT_1414372</name>
</gene>
<reference evidence="4" key="1">
    <citation type="submission" date="2023-06" db="EMBL/GenBank/DDBJ databases">
        <authorList>
            <consortium name="Lawrence Berkeley National Laboratory"/>
            <person name="Ahrendt S."/>
            <person name="Sahu N."/>
            <person name="Indic B."/>
            <person name="Wong-Bajracharya J."/>
            <person name="Merenyi Z."/>
            <person name="Ke H.-M."/>
            <person name="Monk M."/>
            <person name="Kocsube S."/>
            <person name="Drula E."/>
            <person name="Lipzen A."/>
            <person name="Balint B."/>
            <person name="Henrissat B."/>
            <person name="Andreopoulos B."/>
            <person name="Martin F.M."/>
            <person name="Harder C.B."/>
            <person name="Rigling D."/>
            <person name="Ford K.L."/>
            <person name="Foster G.D."/>
            <person name="Pangilinan J."/>
            <person name="Papanicolaou A."/>
            <person name="Barry K."/>
            <person name="LaButti K."/>
            <person name="Viragh M."/>
            <person name="Koriabine M."/>
            <person name="Yan M."/>
            <person name="Riley R."/>
            <person name="Champramary S."/>
            <person name="Plett K.L."/>
            <person name="Tsai I.J."/>
            <person name="Slot J."/>
            <person name="Sipos G."/>
            <person name="Plett J."/>
            <person name="Nagy L.G."/>
            <person name="Grigoriev I.V."/>
        </authorList>
    </citation>
    <scope>NUCLEOTIDE SEQUENCE</scope>
    <source>
        <strain evidence="4">ICMP 16352</strain>
    </source>
</reference>
<keyword evidence="2" id="KW-0812">Transmembrane</keyword>
<feature type="compositionally biased region" description="Polar residues" evidence="1">
    <location>
        <begin position="29"/>
        <end position="47"/>
    </location>
</feature>
<evidence type="ECO:0000259" key="3">
    <source>
        <dbReference type="Pfam" id="PF20153"/>
    </source>
</evidence>
<proteinExistence type="predicted"/>
<keyword evidence="2" id="KW-0472">Membrane</keyword>
<evidence type="ECO:0000256" key="2">
    <source>
        <dbReference type="SAM" id="Phobius"/>
    </source>
</evidence>
<feature type="region of interest" description="Disordered" evidence="1">
    <location>
        <begin position="1"/>
        <end position="89"/>
    </location>
</feature>
<organism evidence="4 5">
    <name type="scientific">Armillaria novae-zelandiae</name>
    <dbReference type="NCBI Taxonomy" id="153914"/>
    <lineage>
        <taxon>Eukaryota</taxon>
        <taxon>Fungi</taxon>
        <taxon>Dikarya</taxon>
        <taxon>Basidiomycota</taxon>
        <taxon>Agaricomycotina</taxon>
        <taxon>Agaricomycetes</taxon>
        <taxon>Agaricomycetidae</taxon>
        <taxon>Agaricales</taxon>
        <taxon>Marasmiineae</taxon>
        <taxon>Physalacriaceae</taxon>
        <taxon>Armillaria</taxon>
    </lineage>
</organism>
<evidence type="ECO:0000313" key="4">
    <source>
        <dbReference type="EMBL" id="KAK0488935.1"/>
    </source>
</evidence>
<feature type="compositionally biased region" description="Basic residues" evidence="1">
    <location>
        <begin position="49"/>
        <end position="59"/>
    </location>
</feature>
<dbReference type="EMBL" id="JAUEPR010000002">
    <property type="protein sequence ID" value="KAK0488935.1"/>
    <property type="molecule type" value="Genomic_DNA"/>
</dbReference>
<feature type="domain" description="DUF6535" evidence="3">
    <location>
        <begin position="141"/>
        <end position="213"/>
    </location>
</feature>
<dbReference type="Proteomes" id="UP001175227">
    <property type="component" value="Unassembled WGS sequence"/>
</dbReference>
<keyword evidence="2" id="KW-1133">Transmembrane helix</keyword>
<accession>A0AA39PR15</accession>
<evidence type="ECO:0000313" key="5">
    <source>
        <dbReference type="Proteomes" id="UP001175227"/>
    </source>
</evidence>
<sequence length="215" mass="24820">MPSIHDTPSDSDDDNISRASDASGDDGHTMTSHDNNQPQQPEADNLTSHSRRHRRKSRRKTMDIHRPEYVAKGSDPFDYGQNSPEDTRYKEMGPTARVWRTYLEECGPFDLEMVEGWRRHRACRSTTARPHLPSLGIRLMGYGLWFTSLSLSLSIALFAVLTKEWIHQYMSVPSGTPRDRCRLRQFRYMGLQRWGVDSSLAVSLIPWAWILSCFF</sequence>
<dbReference type="Pfam" id="PF20153">
    <property type="entry name" value="DUF6535"/>
    <property type="match status" value="1"/>
</dbReference>
<feature type="transmembrane region" description="Helical" evidence="2">
    <location>
        <begin position="139"/>
        <end position="161"/>
    </location>
</feature>
<feature type="transmembrane region" description="Helical" evidence="2">
    <location>
        <begin position="194"/>
        <end position="212"/>
    </location>
</feature>
<keyword evidence="5" id="KW-1185">Reference proteome</keyword>
<comment type="caution">
    <text evidence="4">The sequence shown here is derived from an EMBL/GenBank/DDBJ whole genome shotgun (WGS) entry which is preliminary data.</text>
</comment>
<protein>
    <recommendedName>
        <fullName evidence="3">DUF6535 domain-containing protein</fullName>
    </recommendedName>
</protein>
<feature type="compositionally biased region" description="Basic and acidic residues" evidence="1">
    <location>
        <begin position="60"/>
        <end position="69"/>
    </location>
</feature>
<evidence type="ECO:0000256" key="1">
    <source>
        <dbReference type="SAM" id="MobiDB-lite"/>
    </source>
</evidence>